<dbReference type="PIRSF" id="PIRSF012641">
    <property type="entry name" value="UCP012641"/>
    <property type="match status" value="1"/>
</dbReference>
<dbReference type="STRING" id="1122252.SAMN05660443_0141"/>
<dbReference type="Pfam" id="PF15887">
    <property type="entry name" value="Peptidase_Mx"/>
    <property type="match status" value="1"/>
</dbReference>
<dbReference type="Proteomes" id="UP000199058">
    <property type="component" value="Unassembled WGS sequence"/>
</dbReference>
<dbReference type="RefSeq" id="WP_091957727.1">
    <property type="nucleotide sequence ID" value="NZ_FOLH01000001.1"/>
</dbReference>
<name>A0A1I1DVZ9_9GAMM</name>
<dbReference type="Gene3D" id="3.40.390.70">
    <property type="match status" value="1"/>
</dbReference>
<sequence length="357" mass="41389">MKLFACGNCGQLVYFENTSCTRCGALLGFDPASLKLRAFKSLGEQLWQPLDEQDNAKTFRQCHNYAVEGTCNWMLPSDDPEKFCVSCQLTRTLPNLDKQENHGFWAQLETEKRRLVYSLLQLRLPVQPRWLTPTGLAFDFLEDILEFNETGRVMTGHAQGIITLNVAEADPVVREQQRSQMAEPYRTLLGHFRHESGHYYWDLLVKDTPWLDAFRQQFGDERRDYSAALQYHYEQGPVEGWEEYYVTAYASSHPWEDWAESWSHYLHLLDTLETAWQFGIGIQPLIPNTPNMQLHQTFNPYLVESLDELVEKWLPLTYALNSLSRSMGHSPLYPFVLPPAAINKLRLIHRIIHASSC</sequence>
<evidence type="ECO:0000259" key="1">
    <source>
        <dbReference type="Pfam" id="PF10005"/>
    </source>
</evidence>
<evidence type="ECO:0000313" key="2">
    <source>
        <dbReference type="EMBL" id="SFB79007.1"/>
    </source>
</evidence>
<organism evidence="2 3">
    <name type="scientific">Marinospirillum celere</name>
    <dbReference type="NCBI Taxonomy" id="1122252"/>
    <lineage>
        <taxon>Bacteria</taxon>
        <taxon>Pseudomonadati</taxon>
        <taxon>Pseudomonadota</taxon>
        <taxon>Gammaproteobacteria</taxon>
        <taxon>Oceanospirillales</taxon>
        <taxon>Oceanospirillaceae</taxon>
        <taxon>Marinospirillum</taxon>
    </lineage>
</organism>
<evidence type="ECO:0000313" key="3">
    <source>
        <dbReference type="Proteomes" id="UP000199058"/>
    </source>
</evidence>
<accession>A0A1I1DVZ9</accession>
<gene>
    <name evidence="2" type="ORF">SAMN05660443_0141</name>
</gene>
<keyword evidence="3" id="KW-1185">Reference proteome</keyword>
<feature type="domain" description="Zinc-ribbon" evidence="1">
    <location>
        <begin position="3"/>
        <end position="97"/>
    </location>
</feature>
<dbReference type="EMBL" id="FOLH01000001">
    <property type="protein sequence ID" value="SFB79007.1"/>
    <property type="molecule type" value="Genomic_DNA"/>
</dbReference>
<dbReference type="InterPro" id="IPR031321">
    <property type="entry name" value="UCP012641"/>
</dbReference>
<proteinExistence type="predicted"/>
<dbReference type="AlphaFoldDB" id="A0A1I1DVZ9"/>
<dbReference type="InterPro" id="IPR011201">
    <property type="entry name" value="Zinc-ribbon_6_bact"/>
</dbReference>
<dbReference type="Pfam" id="PF10005">
    <property type="entry name" value="Zn_ribbon_DZR_6"/>
    <property type="match status" value="1"/>
</dbReference>
<dbReference type="OrthoDB" id="256753at2"/>
<protein>
    <recommendedName>
        <fullName evidence="1">Zinc-ribbon domain-containing protein</fullName>
    </recommendedName>
</protein>
<reference evidence="2 3" key="1">
    <citation type="submission" date="2016-10" db="EMBL/GenBank/DDBJ databases">
        <authorList>
            <person name="de Groot N.N."/>
        </authorList>
    </citation>
    <scope>NUCLEOTIDE SEQUENCE [LARGE SCALE GENOMIC DNA]</scope>
    <source>
        <strain evidence="2 3">DSM 18438</strain>
    </source>
</reference>